<feature type="compositionally biased region" description="Low complexity" evidence="1">
    <location>
        <begin position="1566"/>
        <end position="1577"/>
    </location>
</feature>
<dbReference type="EMBL" id="KI669503">
    <property type="protein sequence ID" value="OCF33848.1"/>
    <property type="molecule type" value="Genomic_DNA"/>
</dbReference>
<organism evidence="2 3">
    <name type="scientific">Kwoniella heveanensis BCC8398</name>
    <dbReference type="NCBI Taxonomy" id="1296120"/>
    <lineage>
        <taxon>Eukaryota</taxon>
        <taxon>Fungi</taxon>
        <taxon>Dikarya</taxon>
        <taxon>Basidiomycota</taxon>
        <taxon>Agaricomycotina</taxon>
        <taxon>Tremellomycetes</taxon>
        <taxon>Tremellales</taxon>
        <taxon>Cryptococcaceae</taxon>
        <taxon>Kwoniella</taxon>
    </lineage>
</organism>
<dbReference type="OrthoDB" id="2574995at2759"/>
<feature type="compositionally biased region" description="Basic and acidic residues" evidence="1">
    <location>
        <begin position="909"/>
        <end position="918"/>
    </location>
</feature>
<feature type="region of interest" description="Disordered" evidence="1">
    <location>
        <begin position="180"/>
        <end position="571"/>
    </location>
</feature>
<gene>
    <name evidence="2" type="ORF">I316_04560</name>
</gene>
<feature type="compositionally biased region" description="Acidic residues" evidence="1">
    <location>
        <begin position="944"/>
        <end position="960"/>
    </location>
</feature>
<feature type="compositionally biased region" description="Basic and acidic residues" evidence="1">
    <location>
        <begin position="1442"/>
        <end position="1460"/>
    </location>
</feature>
<feature type="compositionally biased region" description="Low complexity" evidence="1">
    <location>
        <begin position="1380"/>
        <end position="1395"/>
    </location>
</feature>
<feature type="region of interest" description="Disordered" evidence="1">
    <location>
        <begin position="598"/>
        <end position="619"/>
    </location>
</feature>
<feature type="region of interest" description="Disordered" evidence="1">
    <location>
        <begin position="1900"/>
        <end position="1947"/>
    </location>
</feature>
<feature type="region of interest" description="Disordered" evidence="1">
    <location>
        <begin position="1127"/>
        <end position="1159"/>
    </location>
</feature>
<feature type="region of interest" description="Disordered" evidence="1">
    <location>
        <begin position="639"/>
        <end position="775"/>
    </location>
</feature>
<feature type="compositionally biased region" description="Basic and acidic residues" evidence="1">
    <location>
        <begin position="1716"/>
        <end position="1725"/>
    </location>
</feature>
<feature type="region of interest" description="Disordered" evidence="1">
    <location>
        <begin position="1812"/>
        <end position="1875"/>
    </location>
</feature>
<feature type="compositionally biased region" description="Low complexity" evidence="1">
    <location>
        <begin position="1546"/>
        <end position="1558"/>
    </location>
</feature>
<feature type="compositionally biased region" description="Basic and acidic residues" evidence="1">
    <location>
        <begin position="1830"/>
        <end position="1852"/>
    </location>
</feature>
<feature type="compositionally biased region" description="Polar residues" evidence="1">
    <location>
        <begin position="75"/>
        <end position="89"/>
    </location>
</feature>
<feature type="compositionally biased region" description="Basic and acidic residues" evidence="1">
    <location>
        <begin position="997"/>
        <end position="1018"/>
    </location>
</feature>
<feature type="region of interest" description="Disordered" evidence="1">
    <location>
        <begin position="881"/>
        <end position="1048"/>
    </location>
</feature>
<feature type="compositionally biased region" description="Polar residues" evidence="1">
    <location>
        <begin position="2172"/>
        <end position="2193"/>
    </location>
</feature>
<feature type="compositionally biased region" description="Acidic residues" evidence="1">
    <location>
        <begin position="1726"/>
        <end position="1736"/>
    </location>
</feature>
<feature type="compositionally biased region" description="Low complexity" evidence="1">
    <location>
        <begin position="45"/>
        <end position="58"/>
    </location>
</feature>
<feature type="compositionally biased region" description="Basic and acidic residues" evidence="1">
    <location>
        <begin position="2041"/>
        <end position="2053"/>
    </location>
</feature>
<feature type="compositionally biased region" description="Low complexity" evidence="1">
    <location>
        <begin position="396"/>
        <end position="413"/>
    </location>
</feature>
<dbReference type="STRING" id="1296120.A0A1B9GSB1"/>
<feature type="compositionally biased region" description="Polar residues" evidence="1">
    <location>
        <begin position="1600"/>
        <end position="1619"/>
    </location>
</feature>
<feature type="compositionally biased region" description="Polar residues" evidence="1">
    <location>
        <begin position="414"/>
        <end position="425"/>
    </location>
</feature>
<feature type="region of interest" description="Disordered" evidence="1">
    <location>
        <begin position="1524"/>
        <end position="1785"/>
    </location>
</feature>
<feature type="region of interest" description="Disordered" evidence="1">
    <location>
        <begin position="2041"/>
        <end position="2085"/>
    </location>
</feature>
<evidence type="ECO:0000256" key="1">
    <source>
        <dbReference type="SAM" id="MobiDB-lite"/>
    </source>
</evidence>
<feature type="region of interest" description="Disordered" evidence="1">
    <location>
        <begin position="1"/>
        <end position="167"/>
    </location>
</feature>
<protein>
    <submittedName>
        <fullName evidence="2">Uncharacterized protein</fullName>
    </submittedName>
</protein>
<feature type="compositionally biased region" description="Gly residues" evidence="1">
    <location>
        <begin position="535"/>
        <end position="545"/>
    </location>
</feature>
<keyword evidence="3" id="KW-1185">Reference proteome</keyword>
<feature type="compositionally biased region" description="Polar residues" evidence="1">
    <location>
        <begin position="696"/>
        <end position="724"/>
    </location>
</feature>
<feature type="compositionally biased region" description="Polar residues" evidence="1">
    <location>
        <begin position="1637"/>
        <end position="1657"/>
    </location>
</feature>
<feature type="region of interest" description="Disordered" evidence="1">
    <location>
        <begin position="1298"/>
        <end position="1510"/>
    </location>
</feature>
<evidence type="ECO:0000313" key="2">
    <source>
        <dbReference type="EMBL" id="OCF33848.1"/>
    </source>
</evidence>
<feature type="region of interest" description="Disordered" evidence="1">
    <location>
        <begin position="2295"/>
        <end position="2348"/>
    </location>
</feature>
<evidence type="ECO:0000313" key="3">
    <source>
        <dbReference type="Proteomes" id="UP000092666"/>
    </source>
</evidence>
<accession>A0A1B9GSB1</accession>
<feature type="compositionally biased region" description="Low complexity" evidence="1">
    <location>
        <begin position="1692"/>
        <end position="1701"/>
    </location>
</feature>
<feature type="compositionally biased region" description="Polar residues" evidence="1">
    <location>
        <begin position="220"/>
        <end position="232"/>
    </location>
</feature>
<feature type="compositionally biased region" description="Low complexity" evidence="1">
    <location>
        <begin position="1490"/>
        <end position="1499"/>
    </location>
</feature>
<name>A0A1B9GSB1_9TREE</name>
<feature type="compositionally biased region" description="Polar residues" evidence="1">
    <location>
        <begin position="9"/>
        <end position="18"/>
    </location>
</feature>
<feature type="compositionally biased region" description="Polar residues" evidence="1">
    <location>
        <begin position="446"/>
        <end position="465"/>
    </location>
</feature>
<feature type="compositionally biased region" description="Acidic residues" evidence="1">
    <location>
        <begin position="919"/>
        <end position="933"/>
    </location>
</feature>
<dbReference type="Proteomes" id="UP000092666">
    <property type="component" value="Unassembled WGS sequence"/>
</dbReference>
<feature type="region of interest" description="Disordered" evidence="1">
    <location>
        <begin position="2358"/>
        <end position="2377"/>
    </location>
</feature>
<feature type="region of interest" description="Disordered" evidence="1">
    <location>
        <begin position="2154"/>
        <end position="2193"/>
    </location>
</feature>
<proteinExistence type="predicted"/>
<feature type="compositionally biased region" description="Low complexity" evidence="1">
    <location>
        <begin position="2073"/>
        <end position="2085"/>
    </location>
</feature>
<reference evidence="3" key="2">
    <citation type="submission" date="2013-12" db="EMBL/GenBank/DDBJ databases">
        <title>Evolution of pathogenesis and genome organization in the Tremellales.</title>
        <authorList>
            <person name="Cuomo C."/>
            <person name="Litvintseva A."/>
            <person name="Heitman J."/>
            <person name="Chen Y."/>
            <person name="Sun S."/>
            <person name="Springer D."/>
            <person name="Dromer F."/>
            <person name="Young S."/>
            <person name="Zeng Q."/>
            <person name="Chapman S."/>
            <person name="Gujja S."/>
            <person name="Saif S."/>
            <person name="Birren B."/>
        </authorList>
    </citation>
    <scope>NUCLEOTIDE SEQUENCE [LARGE SCALE GENOMIC DNA]</scope>
    <source>
        <strain evidence="3">BCC8398</strain>
    </source>
</reference>
<sequence length="2377" mass="253979">MVRTAREPNLTTPQILRVSTSSATSSRRSSGGGSPSQPVFMKVASTTKSPFSSSNNKSPSRKRAVLGEREENVMSPRQQHPTTVKSTLTPKPRVSLTPRSKSKDSASTGSPTRGLSGLSRFIAKSPQTSLPGRTHLDIPSSSSPIGQHDSFSFARPGSTPYAPRASMPMRLNEDDTLLLDMAPPNMDFSSPPYGATDDSDMEAETSRAGARRRGGLMTPADSQEVSFGSPSRTPMIRKPVQTASLIRNPISRLPTPPSSQAGYPAASLPPTPQVASSSRSSRIRARPSPTPLRRLSKEPSAVMHPGDITAEWDTPLKMGEDASPNPRKKKSPRLGQPGGTPTRVRATSTPQDRVEVVLPQRKSLSPKPNEVQTPATAKPKAIRTGRASRTPSVGLSKSTSTRRSSGGNASSTGETIDTQRLSTPGPSHLRTVPASAPQGRRKSTAKIVSNRSRTATPSASATRSQAKSRRDTISVMSGLKTPALKRGFRKSVGMTPRDQALSGRKLGMLPKPIHGSPGDDPLLLKPYYEPDREGPGIGDGQGLGMTGIEPLQHSRESASADHSAQDVPVSSPFRFPVAEDMTLLSFGSSAGDVDYFDSGTAWSDDGSDAEGGAGEDTFIHVKQRQVDRSNGQALQNSILQDTIVEEEDDTVRAQNAGMETEFAGYREESPFAPTRNLLRPHNSASEDQPRMEPSIADQQVPTLNHLASQESPASDTGQQKGSDSPQHEVASASPLRANGETAGTFHVVNVSDQIAAEDEVNGDTTLDMEGGQWDASEPEITQIVVNAEGAQNCIQESAAVQEESSIEQLLAVGGEAVAAEEVNESVEGQEPFERPSFDKSIGVLAEQTGGDAAAGDITQDAEDTNWDVSDNTVDIAETVHAGLEVPELPSTLGPLPDGENAEQVGNFHEQGEAARAEVAEVDEEEEEATDDSAENGLDSGEKDDGTEDVTIEVEEGDWDVSVDTPEQAGTEHPQIAGTTHVNHPAAADGETAQIALVKERADPEVAVSKDRLDLSKDEGNEDSVDDNDHFRAQSDDHEPEEIVETSHVVSKVEGERSVIEADDSLPIPSATLEKTALGSHEDLQQAQTVANTSSQSAVGDAAHIEMDGPRHVQAANIREDSELPVHASPRHLPAIPPVEDHRSPTPSRKGLAPSESPVPVITASNNTYRSTTPAFSPPQVLHLDASLSPALTPRAPFVLIKNRGDLTLAPTPRILRFDRSSKSPAPAPTLGLGLSTSTSSNGLSLSLGDPVHGDESLEQGDALLEKAVRTLRRLSALRSLSPPTLPVPLFPSKIEADSTNLNESDHKQVMSKDSPIVGEEETEVQSGEEQPSADMNIVAQSLDGPVSAMNQDESFKLADDNAAQTSMADSIPLPNDPSNETTSQGESQSGSRSGSLIGDVTIEAETSAWDMSTEDIVAPILDDQSDSEGRDHSDHSSPTTSDGHDCEHDRDSEDAARSDEQSDAGESENFNGDEHSGEQGAQAEQDEAGAEAQEGQQEELSPPPAEVPEKIILRLVETGIIKLEPASDDEDYQDVANVDTNQGRSTTPAYLPLPATAASQSGRGSRQLTPRTPQRTTHLAAYKRMLSASPAGQKEAADSTVASRSTTENIKSPIQSTTPRFAPSTPPSRGRSAPAPISTTPTYSPPARSSVQASQPTLVHETAAETGAETAKRMLSQRVRGKASRLSLAFIPSSEPTSPVSSEHEQVEQGLSVEQQQHDYIHQQDEAETEAEEEGDTSVVVRRPRRSLQDELLAAAAASTNATRDEARDAEEAGNESFRSVVEVSSLDPKAAARAAAILKLNHAYIEHGVLSRSKKGDESALTSIRKSTSHSEAEKRELLHEAELEIVDSYRRSQTRSPSRGARELSVARSGMKGRGRSMSVMSFMTEDYPVPGGYIKTPKAKVPAQSHQLMQSNRKRQRPVSATRADADESAEKDLAESSKAQKERWGVPEWKTLEKVYRREKELWTKEREVKALPGGLIAWARRSTLGKSSSSFTADKAKEWDCARVVEKFLEENENKGWNREMLELRVKAIERRVNQIQEQEQKNRKDSSFKSTSISEELATPANKKQRSTTSRETAASSSSYLPATPLARAAGEGIVPPSTIRRVMGFVWGASKSITSQTPGSVSAFTTSAPVSAGVGSSGLLGRLEQARNVKGKGKSSEQGPILPTAMTTSQQSQAHMEQVKASKSNVPIPSSLEKSIVSAASSASASAPPRVSSRIAELVTPSTASPSNPAPFPVSAATTTNVPVTIPAQPLAQTQPQPYKRLYPTLEPPMTQRSSAIAKLFPDSVSNPSLFTSTSSTSSTRSRRSLEFPISETSVSMRSSNGQGQLRRSGSGSGSVKDLVKNWEDKKEILTSKKSGSAEGARGRRSISGR</sequence>
<feature type="compositionally biased region" description="Basic and acidic residues" evidence="1">
    <location>
        <begin position="1026"/>
        <end position="1036"/>
    </location>
</feature>
<feature type="compositionally biased region" description="Basic and acidic residues" evidence="1">
    <location>
        <begin position="1927"/>
        <end position="1947"/>
    </location>
</feature>
<feature type="compositionally biased region" description="Low complexity" evidence="1">
    <location>
        <begin position="2325"/>
        <end position="2337"/>
    </location>
</feature>
<reference evidence="2 3" key="1">
    <citation type="submission" date="2013-07" db="EMBL/GenBank/DDBJ databases">
        <title>The Genome Sequence of Cryptococcus heveanensis BCC8398.</title>
        <authorList>
            <consortium name="The Broad Institute Genome Sequencing Platform"/>
            <person name="Cuomo C."/>
            <person name="Litvintseva A."/>
            <person name="Chen Y."/>
            <person name="Heitman J."/>
            <person name="Sun S."/>
            <person name="Springer D."/>
            <person name="Dromer F."/>
            <person name="Young S.K."/>
            <person name="Zeng Q."/>
            <person name="Gargeya S."/>
            <person name="Fitzgerald M."/>
            <person name="Abouelleil A."/>
            <person name="Alvarado L."/>
            <person name="Berlin A.M."/>
            <person name="Chapman S.B."/>
            <person name="Dewar J."/>
            <person name="Goldberg J."/>
            <person name="Griggs A."/>
            <person name="Gujja S."/>
            <person name="Hansen M."/>
            <person name="Howarth C."/>
            <person name="Imamovic A."/>
            <person name="Larimer J."/>
            <person name="McCowan C."/>
            <person name="Murphy C."/>
            <person name="Pearson M."/>
            <person name="Priest M."/>
            <person name="Roberts A."/>
            <person name="Saif S."/>
            <person name="Shea T."/>
            <person name="Sykes S."/>
            <person name="Wortman J."/>
            <person name="Nusbaum C."/>
            <person name="Birren B."/>
        </authorList>
    </citation>
    <scope>NUCLEOTIDE SEQUENCE [LARGE SCALE GENOMIC DNA]</scope>
    <source>
        <strain evidence="2 3">BCC8398</strain>
    </source>
</reference>
<feature type="compositionally biased region" description="Low complexity" evidence="1">
    <location>
        <begin position="19"/>
        <end position="29"/>
    </location>
</feature>